<evidence type="ECO:0000313" key="5">
    <source>
        <dbReference type="Proteomes" id="UP001422759"/>
    </source>
</evidence>
<evidence type="ECO:0000259" key="3">
    <source>
        <dbReference type="Pfam" id="PF13581"/>
    </source>
</evidence>
<name>A0ABN2ZTJ8_9ACTN</name>
<keyword evidence="1" id="KW-0723">Serine/threonine-protein kinase</keyword>
<proteinExistence type="predicted"/>
<dbReference type="Pfam" id="PF13581">
    <property type="entry name" value="HATPase_c_2"/>
    <property type="match status" value="1"/>
</dbReference>
<evidence type="ECO:0000313" key="4">
    <source>
        <dbReference type="EMBL" id="GAA2147310.1"/>
    </source>
</evidence>
<dbReference type="InterPro" id="IPR036890">
    <property type="entry name" value="HATPase_C_sf"/>
</dbReference>
<reference evidence="4 5" key="1">
    <citation type="journal article" date="2019" name="Int. J. Syst. Evol. Microbiol.">
        <title>The Global Catalogue of Microorganisms (GCM) 10K type strain sequencing project: providing services to taxonomists for standard genome sequencing and annotation.</title>
        <authorList>
            <consortium name="The Broad Institute Genomics Platform"/>
            <consortium name="The Broad Institute Genome Sequencing Center for Infectious Disease"/>
            <person name="Wu L."/>
            <person name="Ma J."/>
        </authorList>
    </citation>
    <scope>NUCLEOTIDE SEQUENCE [LARGE SCALE GENOMIC DNA]</scope>
    <source>
        <strain evidence="4 5">JCM 14560</strain>
    </source>
</reference>
<dbReference type="CDD" id="cd16936">
    <property type="entry name" value="HATPase_RsbW-like"/>
    <property type="match status" value="1"/>
</dbReference>
<keyword evidence="1" id="KW-0808">Transferase</keyword>
<protein>
    <recommendedName>
        <fullName evidence="3">Histidine kinase/HSP90-like ATPase domain-containing protein</fullName>
    </recommendedName>
</protein>
<organism evidence="4 5">
    <name type="scientific">Kitasatospora kazusensis</name>
    <dbReference type="NCBI Taxonomy" id="407974"/>
    <lineage>
        <taxon>Bacteria</taxon>
        <taxon>Bacillati</taxon>
        <taxon>Actinomycetota</taxon>
        <taxon>Actinomycetes</taxon>
        <taxon>Kitasatosporales</taxon>
        <taxon>Streptomycetaceae</taxon>
        <taxon>Kitasatospora</taxon>
    </lineage>
</organism>
<dbReference type="PANTHER" id="PTHR35526">
    <property type="entry name" value="ANTI-SIGMA-F FACTOR RSBW-RELATED"/>
    <property type="match status" value="1"/>
</dbReference>
<dbReference type="Gene3D" id="3.30.565.10">
    <property type="entry name" value="Histidine kinase-like ATPase, C-terminal domain"/>
    <property type="match status" value="1"/>
</dbReference>
<gene>
    <name evidence="4" type="ORF">GCM10009760_38060</name>
</gene>
<dbReference type="EMBL" id="BAAANT010000021">
    <property type="protein sequence ID" value="GAA2147310.1"/>
    <property type="molecule type" value="Genomic_DNA"/>
</dbReference>
<keyword evidence="1" id="KW-0418">Kinase</keyword>
<dbReference type="RefSeq" id="WP_344466540.1">
    <property type="nucleotide sequence ID" value="NZ_BAAANT010000021.1"/>
</dbReference>
<dbReference type="Proteomes" id="UP001422759">
    <property type="component" value="Unassembled WGS sequence"/>
</dbReference>
<dbReference type="SUPFAM" id="SSF55874">
    <property type="entry name" value="ATPase domain of HSP90 chaperone/DNA topoisomerase II/histidine kinase"/>
    <property type="match status" value="1"/>
</dbReference>
<comment type="caution">
    <text evidence="4">The sequence shown here is derived from an EMBL/GenBank/DDBJ whole genome shotgun (WGS) entry which is preliminary data.</text>
</comment>
<sequence length="145" mass="15571">MPGMLARPPADAGEDSRWLPYTPSAPRAARQLLRDLLADLDGGERYAETGELLLSELVTNAVTHAKSRGHLLWVRLELYAGSLRIEVHDAGEGRPVVRSVGGDDERGRGLLLVRELAESWGCCPRAGGVGKFTWCTVAPVAGGAR</sequence>
<dbReference type="InterPro" id="IPR003594">
    <property type="entry name" value="HATPase_dom"/>
</dbReference>
<feature type="domain" description="Histidine kinase/HSP90-like ATPase" evidence="3">
    <location>
        <begin position="21"/>
        <end position="119"/>
    </location>
</feature>
<evidence type="ECO:0000256" key="2">
    <source>
        <dbReference type="SAM" id="MobiDB-lite"/>
    </source>
</evidence>
<feature type="region of interest" description="Disordered" evidence="2">
    <location>
        <begin position="1"/>
        <end position="20"/>
    </location>
</feature>
<evidence type="ECO:0000256" key="1">
    <source>
        <dbReference type="ARBA" id="ARBA00022527"/>
    </source>
</evidence>
<accession>A0ABN2ZTJ8</accession>
<keyword evidence="5" id="KW-1185">Reference proteome</keyword>
<dbReference type="InterPro" id="IPR050267">
    <property type="entry name" value="Anti-sigma-factor_SerPK"/>
</dbReference>
<dbReference type="PANTHER" id="PTHR35526:SF3">
    <property type="entry name" value="ANTI-SIGMA-F FACTOR RSBW"/>
    <property type="match status" value="1"/>
</dbReference>